<gene>
    <name evidence="2" type="ORF">A4X03_0g2553</name>
</gene>
<sequence>MPGQDENAAHQHQQQQPPEYNQLRQDPTQLGPLPPVAVSAPTPAPTSDPSPPPSMEPHQPHLHPPSGDMPEPNQEVDAQAAQDAVEGFLAAWDPGCRDAVAAAAVATVAAESSSSSTSPSAAAAGAPSSGAGTGVASYLTNGRFPKMAGGR</sequence>
<feature type="compositionally biased region" description="Low complexity" evidence="1">
    <location>
        <begin position="105"/>
        <end position="137"/>
    </location>
</feature>
<dbReference type="AlphaFoldDB" id="A0A177US85"/>
<comment type="caution">
    <text evidence="2">The sequence shown here is derived from an EMBL/GenBank/DDBJ whole genome shotgun (WGS) entry which is preliminary data.</text>
</comment>
<evidence type="ECO:0000313" key="2">
    <source>
        <dbReference type="EMBL" id="KAE8262315.1"/>
    </source>
</evidence>
<feature type="compositionally biased region" description="Low complexity" evidence="1">
    <location>
        <begin position="75"/>
        <end position="85"/>
    </location>
</feature>
<dbReference type="EMBL" id="LWDD02000253">
    <property type="protein sequence ID" value="KAE8262315.1"/>
    <property type="molecule type" value="Genomic_DNA"/>
</dbReference>
<organism evidence="2 3">
    <name type="scientific">Tilletia caries</name>
    <name type="common">wheat bunt fungus</name>
    <dbReference type="NCBI Taxonomy" id="13290"/>
    <lineage>
        <taxon>Eukaryota</taxon>
        <taxon>Fungi</taxon>
        <taxon>Dikarya</taxon>
        <taxon>Basidiomycota</taxon>
        <taxon>Ustilaginomycotina</taxon>
        <taxon>Exobasidiomycetes</taxon>
        <taxon>Tilletiales</taxon>
        <taxon>Tilletiaceae</taxon>
        <taxon>Tilletia</taxon>
    </lineage>
</organism>
<feature type="compositionally biased region" description="Pro residues" evidence="1">
    <location>
        <begin position="42"/>
        <end position="55"/>
    </location>
</feature>
<evidence type="ECO:0000256" key="1">
    <source>
        <dbReference type="SAM" id="MobiDB-lite"/>
    </source>
</evidence>
<dbReference type="Proteomes" id="UP000077671">
    <property type="component" value="Unassembled WGS sequence"/>
</dbReference>
<proteinExistence type="predicted"/>
<reference evidence="2" key="2">
    <citation type="journal article" date="2019" name="IMA Fungus">
        <title>Genome sequencing and comparison of five Tilletia species to identify candidate genes for the detection of regulated species infecting wheat.</title>
        <authorList>
            <person name="Nguyen H.D.T."/>
            <person name="Sultana T."/>
            <person name="Kesanakurti P."/>
            <person name="Hambleton S."/>
        </authorList>
    </citation>
    <scope>NUCLEOTIDE SEQUENCE</scope>
    <source>
        <strain evidence="2">DAOMC 238032</strain>
    </source>
</reference>
<accession>A0A177US85</accession>
<evidence type="ECO:0000313" key="3">
    <source>
        <dbReference type="Proteomes" id="UP000077671"/>
    </source>
</evidence>
<feature type="region of interest" description="Disordered" evidence="1">
    <location>
        <begin position="105"/>
        <end position="151"/>
    </location>
</feature>
<protein>
    <submittedName>
        <fullName evidence="2">Uncharacterized protein</fullName>
    </submittedName>
</protein>
<feature type="compositionally biased region" description="Low complexity" evidence="1">
    <location>
        <begin position="1"/>
        <end position="22"/>
    </location>
</feature>
<name>A0A177US85_9BASI</name>
<feature type="region of interest" description="Disordered" evidence="1">
    <location>
        <begin position="1"/>
        <end position="85"/>
    </location>
</feature>
<reference evidence="2" key="1">
    <citation type="submission" date="2016-04" db="EMBL/GenBank/DDBJ databases">
        <authorList>
            <person name="Nguyen H.D."/>
            <person name="Kesanakurti P."/>
            <person name="Cullis J."/>
            <person name="Levesque C.A."/>
            <person name="Hambleton S."/>
        </authorList>
    </citation>
    <scope>NUCLEOTIDE SEQUENCE</scope>
    <source>
        <strain evidence="2">DAOMC 238032</strain>
    </source>
</reference>